<protein>
    <submittedName>
        <fullName evidence="3">Nitrate reductase catalytic subunit</fullName>
        <ecNumber evidence="3">1.7.99.4</ecNumber>
    </submittedName>
</protein>
<keyword evidence="1 3" id="KW-0560">Oxidoreductase</keyword>
<feature type="domain" description="Molybdopterin dinucleotide-binding" evidence="2">
    <location>
        <begin position="18"/>
        <end position="67"/>
    </location>
</feature>
<dbReference type="InterPro" id="IPR006657">
    <property type="entry name" value="MoPterin_dinucl-bd_dom"/>
</dbReference>
<dbReference type="Gene3D" id="2.40.40.20">
    <property type="match status" value="1"/>
</dbReference>
<dbReference type="Proteomes" id="UP000255106">
    <property type="component" value="Unassembled WGS sequence"/>
</dbReference>
<dbReference type="GO" id="GO:0045333">
    <property type="term" value="P:cellular respiration"/>
    <property type="evidence" value="ECO:0007669"/>
    <property type="project" value="UniProtKB-ARBA"/>
</dbReference>
<dbReference type="InterPro" id="IPR009010">
    <property type="entry name" value="Asp_de-COase-like_dom_sf"/>
</dbReference>
<dbReference type="AlphaFoldDB" id="A0A377M1C8"/>
<organism evidence="3 4">
    <name type="scientific">Enterobacter cloacae</name>
    <dbReference type="NCBI Taxonomy" id="550"/>
    <lineage>
        <taxon>Bacteria</taxon>
        <taxon>Pseudomonadati</taxon>
        <taxon>Pseudomonadota</taxon>
        <taxon>Gammaproteobacteria</taxon>
        <taxon>Enterobacterales</taxon>
        <taxon>Enterobacteriaceae</taxon>
        <taxon>Enterobacter</taxon>
        <taxon>Enterobacter cloacae complex</taxon>
    </lineage>
</organism>
<evidence type="ECO:0000259" key="2">
    <source>
        <dbReference type="Pfam" id="PF01568"/>
    </source>
</evidence>
<dbReference type="PANTHER" id="PTHR43105">
    <property type="entry name" value="RESPIRATORY NITRATE REDUCTASE"/>
    <property type="match status" value="1"/>
</dbReference>
<dbReference type="SUPFAM" id="SSF50692">
    <property type="entry name" value="ADC-like"/>
    <property type="match status" value="1"/>
</dbReference>
<dbReference type="InterPro" id="IPR050123">
    <property type="entry name" value="Prok_molybdopt-oxidoreductase"/>
</dbReference>
<dbReference type="GO" id="GO:0016020">
    <property type="term" value="C:membrane"/>
    <property type="evidence" value="ECO:0007669"/>
    <property type="project" value="TreeGrafter"/>
</dbReference>
<dbReference type="Pfam" id="PF01568">
    <property type="entry name" value="Molydop_binding"/>
    <property type="match status" value="1"/>
</dbReference>
<dbReference type="GO" id="GO:0043546">
    <property type="term" value="F:molybdopterin cofactor binding"/>
    <property type="evidence" value="ECO:0007669"/>
    <property type="project" value="InterPro"/>
</dbReference>
<sequence>MPVDPRLHGAVPDALYPLLLNTGRIRDQWHTMSRTGYVPGLMQHISEPCVEICAADAARFALCEGNWRGSALRVE</sequence>
<reference evidence="3 4" key="1">
    <citation type="submission" date="2018-06" db="EMBL/GenBank/DDBJ databases">
        <authorList>
            <consortium name="Pathogen Informatics"/>
            <person name="Doyle S."/>
        </authorList>
    </citation>
    <scope>NUCLEOTIDE SEQUENCE [LARGE SCALE GENOMIC DNA]</scope>
    <source>
        <strain evidence="3 4">NCTC10005</strain>
    </source>
</reference>
<name>A0A377M1C8_ENTCL</name>
<proteinExistence type="predicted"/>
<accession>A0A377M1C8</accession>
<dbReference type="GO" id="GO:0016491">
    <property type="term" value="F:oxidoreductase activity"/>
    <property type="evidence" value="ECO:0007669"/>
    <property type="project" value="UniProtKB-KW"/>
</dbReference>
<dbReference type="EC" id="1.7.99.4" evidence="3"/>
<evidence type="ECO:0000313" key="3">
    <source>
        <dbReference type="EMBL" id="STQ11330.1"/>
    </source>
</evidence>
<dbReference type="EMBL" id="UGJB01000004">
    <property type="protein sequence ID" value="STQ11330.1"/>
    <property type="molecule type" value="Genomic_DNA"/>
</dbReference>
<evidence type="ECO:0000313" key="4">
    <source>
        <dbReference type="Proteomes" id="UP000255106"/>
    </source>
</evidence>
<evidence type="ECO:0000256" key="1">
    <source>
        <dbReference type="ARBA" id="ARBA00023002"/>
    </source>
</evidence>
<dbReference type="GO" id="GO:1990204">
    <property type="term" value="C:oxidoreductase complex"/>
    <property type="evidence" value="ECO:0007669"/>
    <property type="project" value="UniProtKB-ARBA"/>
</dbReference>
<gene>
    <name evidence="3" type="primary">napA</name>
    <name evidence="3" type="ORF">NCTC10005_04101</name>
</gene>
<dbReference type="PANTHER" id="PTHR43105:SF9">
    <property type="entry name" value="NADPH-FE(3+) OXIDOREDUCTASE SUBUNIT ALPHA"/>
    <property type="match status" value="1"/>
</dbReference>